<accession>A0AAW1VU76</accession>
<proteinExistence type="predicted"/>
<comment type="caution">
    <text evidence="3">The sequence shown here is derived from an EMBL/GenBank/DDBJ whole genome shotgun (WGS) entry which is preliminary data.</text>
</comment>
<evidence type="ECO:0000256" key="1">
    <source>
        <dbReference type="SAM" id="MobiDB-lite"/>
    </source>
</evidence>
<reference evidence="3 4" key="1">
    <citation type="journal article" date="2023" name="G3 (Bethesda)">
        <title>A chromosome-length genome assembly and annotation of blackberry (Rubus argutus, cv. 'Hillquist').</title>
        <authorList>
            <person name="Bruna T."/>
            <person name="Aryal R."/>
            <person name="Dudchenko O."/>
            <person name="Sargent D.J."/>
            <person name="Mead D."/>
            <person name="Buti M."/>
            <person name="Cavallini A."/>
            <person name="Hytonen T."/>
            <person name="Andres J."/>
            <person name="Pham M."/>
            <person name="Weisz D."/>
            <person name="Mascagni F."/>
            <person name="Usai G."/>
            <person name="Natali L."/>
            <person name="Bassil N."/>
            <person name="Fernandez G.E."/>
            <person name="Lomsadze A."/>
            <person name="Armour M."/>
            <person name="Olukolu B."/>
            <person name="Poorten T."/>
            <person name="Britton C."/>
            <person name="Davik J."/>
            <person name="Ashrafi H."/>
            <person name="Aiden E.L."/>
            <person name="Borodovsky M."/>
            <person name="Worthington M."/>
        </authorList>
    </citation>
    <scope>NUCLEOTIDE SEQUENCE [LARGE SCALE GENOMIC DNA]</scope>
    <source>
        <strain evidence="3">PI 553951</strain>
    </source>
</reference>
<evidence type="ECO:0000256" key="2">
    <source>
        <dbReference type="SAM" id="Phobius"/>
    </source>
</evidence>
<keyword evidence="2" id="KW-0812">Transmembrane</keyword>
<keyword evidence="4" id="KW-1185">Reference proteome</keyword>
<keyword evidence="2" id="KW-1133">Transmembrane helix</keyword>
<feature type="transmembrane region" description="Helical" evidence="2">
    <location>
        <begin position="77"/>
        <end position="100"/>
    </location>
</feature>
<dbReference type="EMBL" id="JBEDUW010000007">
    <property type="protein sequence ID" value="KAK9911923.1"/>
    <property type="molecule type" value="Genomic_DNA"/>
</dbReference>
<dbReference type="Proteomes" id="UP001457282">
    <property type="component" value="Unassembled WGS sequence"/>
</dbReference>
<gene>
    <name evidence="3" type="ORF">M0R45_035803</name>
</gene>
<name>A0AAW1VU76_RUBAR</name>
<evidence type="ECO:0000313" key="3">
    <source>
        <dbReference type="EMBL" id="KAK9911923.1"/>
    </source>
</evidence>
<organism evidence="3 4">
    <name type="scientific">Rubus argutus</name>
    <name type="common">Southern blackberry</name>
    <dbReference type="NCBI Taxonomy" id="59490"/>
    <lineage>
        <taxon>Eukaryota</taxon>
        <taxon>Viridiplantae</taxon>
        <taxon>Streptophyta</taxon>
        <taxon>Embryophyta</taxon>
        <taxon>Tracheophyta</taxon>
        <taxon>Spermatophyta</taxon>
        <taxon>Magnoliopsida</taxon>
        <taxon>eudicotyledons</taxon>
        <taxon>Gunneridae</taxon>
        <taxon>Pentapetalae</taxon>
        <taxon>rosids</taxon>
        <taxon>fabids</taxon>
        <taxon>Rosales</taxon>
        <taxon>Rosaceae</taxon>
        <taxon>Rosoideae</taxon>
        <taxon>Rosoideae incertae sedis</taxon>
        <taxon>Rubus</taxon>
    </lineage>
</organism>
<protein>
    <submittedName>
        <fullName evidence="3">Uncharacterized protein</fullName>
    </submittedName>
</protein>
<sequence length="108" mass="12038">MKEYLRAATSIANEMNKSCHRTCTLAHVSRPVNPTAKMLLGSGSSSRSPHHSSPSHRRRWTQFLLLSLSRLPSPAASTHYCCFASATNLMGLLGIWVWVLKSKEVEEK</sequence>
<keyword evidence="2" id="KW-0472">Membrane</keyword>
<dbReference type="AlphaFoldDB" id="A0AAW1VU76"/>
<feature type="region of interest" description="Disordered" evidence="1">
    <location>
        <begin position="37"/>
        <end position="57"/>
    </location>
</feature>
<evidence type="ECO:0000313" key="4">
    <source>
        <dbReference type="Proteomes" id="UP001457282"/>
    </source>
</evidence>
<feature type="compositionally biased region" description="Basic residues" evidence="1">
    <location>
        <begin position="48"/>
        <end position="57"/>
    </location>
</feature>